<dbReference type="SUPFAM" id="SSF118010">
    <property type="entry name" value="TM1457-like"/>
    <property type="match status" value="1"/>
</dbReference>
<dbReference type="GO" id="GO:0005840">
    <property type="term" value="C:ribosome"/>
    <property type="evidence" value="ECO:0007669"/>
    <property type="project" value="UniProtKB-KW"/>
</dbReference>
<dbReference type="Pfam" id="PF04327">
    <property type="entry name" value="Peptidase_Prp"/>
    <property type="match status" value="1"/>
</dbReference>
<keyword evidence="5" id="KW-0687">Ribonucleoprotein</keyword>
<dbReference type="GO" id="GO:0008234">
    <property type="term" value="F:cysteine-type peptidase activity"/>
    <property type="evidence" value="ECO:0007669"/>
    <property type="project" value="UniProtKB-KW"/>
</dbReference>
<evidence type="ECO:0000313" key="5">
    <source>
        <dbReference type="EMBL" id="KUG04254.1"/>
    </source>
</evidence>
<keyword evidence="5" id="KW-0689">Ribosomal protein</keyword>
<keyword evidence="3" id="KW-0378">Hydrolase</keyword>
<dbReference type="Gene3D" id="3.30.70.1490">
    <property type="entry name" value="Cysteine protease Prp"/>
    <property type="match status" value="1"/>
</dbReference>
<gene>
    <name evidence="5" type="ORF">ASZ90_018260</name>
</gene>
<evidence type="ECO:0000256" key="1">
    <source>
        <dbReference type="ARBA" id="ARBA00022517"/>
    </source>
</evidence>
<keyword evidence="4" id="KW-0788">Thiol protease</keyword>
<dbReference type="CDD" id="cd16332">
    <property type="entry name" value="Prp-like"/>
    <property type="match status" value="1"/>
</dbReference>
<keyword evidence="1" id="KW-0690">Ribosome biogenesis</keyword>
<comment type="caution">
    <text evidence="5">The sequence shown here is derived from an EMBL/GenBank/DDBJ whole genome shotgun (WGS) entry which is preliminary data.</text>
</comment>
<dbReference type="AlphaFoldDB" id="A0A0W8E6H3"/>
<dbReference type="InterPro" id="IPR007422">
    <property type="entry name" value="Peptidase_Prp"/>
</dbReference>
<dbReference type="PANTHER" id="PTHR39178:SF1">
    <property type="entry name" value="RIBOSOMAL-PROCESSING CYSTEINE PROTEASE PRP"/>
    <property type="match status" value="1"/>
</dbReference>
<evidence type="ECO:0000256" key="4">
    <source>
        <dbReference type="ARBA" id="ARBA00022807"/>
    </source>
</evidence>
<sequence>MLEVEIKYQQGYIQSFSVAGHAGFGSEGEDIYCAGVSAVTQTALLGLIENMIKKPEYRIEKGWMTCELPAGLSQEDREKAQVILSTMEKGLLSMEQAYAGYMKVLVRRS</sequence>
<dbReference type="PANTHER" id="PTHR39178">
    <property type="entry name" value="HYPOTHETICAL RIBOSOME-ASSOCIATED PROTEIN"/>
    <property type="match status" value="1"/>
</dbReference>
<organism evidence="5">
    <name type="scientific">hydrocarbon metagenome</name>
    <dbReference type="NCBI Taxonomy" id="938273"/>
    <lineage>
        <taxon>unclassified sequences</taxon>
        <taxon>metagenomes</taxon>
        <taxon>ecological metagenomes</taxon>
    </lineage>
</organism>
<accession>A0A0W8E6H3</accession>
<dbReference type="GO" id="GO:0042254">
    <property type="term" value="P:ribosome biogenesis"/>
    <property type="evidence" value="ECO:0007669"/>
    <property type="project" value="UniProtKB-KW"/>
</dbReference>
<dbReference type="GO" id="GO:0006508">
    <property type="term" value="P:proteolysis"/>
    <property type="evidence" value="ECO:0007669"/>
    <property type="project" value="UniProtKB-KW"/>
</dbReference>
<name>A0A0W8E6H3_9ZZZZ</name>
<dbReference type="InterPro" id="IPR036764">
    <property type="entry name" value="Peptidase_Prp_sf"/>
</dbReference>
<evidence type="ECO:0000256" key="2">
    <source>
        <dbReference type="ARBA" id="ARBA00022670"/>
    </source>
</evidence>
<proteinExistence type="predicted"/>
<dbReference type="EMBL" id="LNQE01001853">
    <property type="protein sequence ID" value="KUG04254.1"/>
    <property type="molecule type" value="Genomic_DNA"/>
</dbReference>
<protein>
    <submittedName>
        <fullName evidence="5">Putative ribosomal protein</fullName>
    </submittedName>
</protein>
<reference evidence="5" key="1">
    <citation type="journal article" date="2015" name="Proc. Natl. Acad. Sci. U.S.A.">
        <title>Networks of energetic and metabolic interactions define dynamics in microbial communities.</title>
        <authorList>
            <person name="Embree M."/>
            <person name="Liu J.K."/>
            <person name="Al-Bassam M.M."/>
            <person name="Zengler K."/>
        </authorList>
    </citation>
    <scope>NUCLEOTIDE SEQUENCE</scope>
</reference>
<evidence type="ECO:0000256" key="3">
    <source>
        <dbReference type="ARBA" id="ARBA00022801"/>
    </source>
</evidence>
<keyword evidence="2" id="KW-0645">Protease</keyword>